<evidence type="ECO:0000313" key="2">
    <source>
        <dbReference type="Proteomes" id="UP000054564"/>
    </source>
</evidence>
<evidence type="ECO:0000313" key="1">
    <source>
        <dbReference type="EMBL" id="KNF05847.1"/>
    </source>
</evidence>
<dbReference type="EMBL" id="AJIL01000005">
    <property type="protein sequence ID" value="KNF05847.1"/>
    <property type="molecule type" value="Genomic_DNA"/>
</dbReference>
<accession>A0A0L0W310</accession>
<reference evidence="2" key="1">
    <citation type="submission" date="2014-03" db="EMBL/GenBank/DDBJ databases">
        <title>The Genome Sequence of Puccinia striiformis f. sp. tritici PST-78.</title>
        <authorList>
            <consortium name="The Broad Institute Genome Sequencing Platform"/>
            <person name="Cuomo C."/>
            <person name="Hulbert S."/>
            <person name="Chen X."/>
            <person name="Walker B."/>
            <person name="Young S.K."/>
            <person name="Zeng Q."/>
            <person name="Gargeya S."/>
            <person name="Fitzgerald M."/>
            <person name="Haas B."/>
            <person name="Abouelleil A."/>
            <person name="Alvarado L."/>
            <person name="Arachchi H.M."/>
            <person name="Berlin A.M."/>
            <person name="Chapman S.B."/>
            <person name="Goldberg J."/>
            <person name="Griggs A."/>
            <person name="Gujja S."/>
            <person name="Hansen M."/>
            <person name="Howarth C."/>
            <person name="Imamovic A."/>
            <person name="Larimer J."/>
            <person name="McCowan C."/>
            <person name="Montmayeur A."/>
            <person name="Murphy C."/>
            <person name="Neiman D."/>
            <person name="Pearson M."/>
            <person name="Priest M."/>
            <person name="Roberts A."/>
            <person name="Saif S."/>
            <person name="Shea T."/>
            <person name="Sisk P."/>
            <person name="Sykes S."/>
            <person name="Wortman J."/>
            <person name="Nusbaum C."/>
            <person name="Birren B."/>
        </authorList>
    </citation>
    <scope>NUCLEOTIDE SEQUENCE [LARGE SCALE GENOMIC DNA]</scope>
    <source>
        <strain evidence="2">race PST-78</strain>
    </source>
</reference>
<protein>
    <submittedName>
        <fullName evidence="1">Uncharacterized protein</fullName>
    </submittedName>
</protein>
<sequence>MAVQCNGPLGHIGGPGASNGGTLAKVAAQAILDNFDPEKLTKINSFFNNCLGKISNFALQKAQHNFTQTRESLPPHHLQQFSHKKDRHTLQTSGCGSSGTWLAGSARAF</sequence>
<organism evidence="1 2">
    <name type="scientific">Puccinia striiformis f. sp. tritici PST-78</name>
    <dbReference type="NCBI Taxonomy" id="1165861"/>
    <lineage>
        <taxon>Eukaryota</taxon>
        <taxon>Fungi</taxon>
        <taxon>Dikarya</taxon>
        <taxon>Basidiomycota</taxon>
        <taxon>Pucciniomycotina</taxon>
        <taxon>Pucciniomycetes</taxon>
        <taxon>Pucciniales</taxon>
        <taxon>Pucciniaceae</taxon>
        <taxon>Puccinia</taxon>
    </lineage>
</organism>
<keyword evidence="2" id="KW-1185">Reference proteome</keyword>
<name>A0A0L0W310_9BASI</name>
<dbReference type="Proteomes" id="UP000054564">
    <property type="component" value="Unassembled WGS sequence"/>
</dbReference>
<dbReference type="AlphaFoldDB" id="A0A0L0W310"/>
<gene>
    <name evidence="1" type="ORF">PSTG_00841</name>
</gene>
<comment type="caution">
    <text evidence="1">The sequence shown here is derived from an EMBL/GenBank/DDBJ whole genome shotgun (WGS) entry which is preliminary data.</text>
</comment>
<proteinExistence type="predicted"/>